<evidence type="ECO:0000256" key="1">
    <source>
        <dbReference type="ARBA" id="ARBA00022723"/>
    </source>
</evidence>
<dbReference type="InterPro" id="IPR047153">
    <property type="entry name" value="TRIM45/56/19-like"/>
</dbReference>
<accession>A0ABP1NGI9</accession>
<dbReference type="Pfam" id="PF00643">
    <property type="entry name" value="zf-B_box"/>
    <property type="match status" value="1"/>
</dbReference>
<reference evidence="7 8" key="1">
    <citation type="submission" date="2024-08" db="EMBL/GenBank/DDBJ databases">
        <authorList>
            <person name="Will J Nash"/>
            <person name="Angela Man"/>
            <person name="Seanna McTaggart"/>
            <person name="Kendall Baker"/>
            <person name="Tom Barker"/>
            <person name="Leah Catchpole"/>
            <person name="Alex Durrant"/>
            <person name="Karim Gharbi"/>
            <person name="Naomi Irish"/>
            <person name="Gemy Kaithakottil"/>
            <person name="Debby Ku"/>
            <person name="Aaliyah Providence"/>
            <person name="Felix Shaw"/>
            <person name="David Swarbreck"/>
            <person name="Chris Watkins"/>
            <person name="Ann M. McCartney"/>
            <person name="Giulio Formenti"/>
            <person name="Alice Mouton"/>
            <person name="Noel Vella"/>
            <person name="Bjorn M von Reumont"/>
            <person name="Adriana Vella"/>
            <person name="Wilfried Haerty"/>
        </authorList>
    </citation>
    <scope>NUCLEOTIDE SEQUENCE [LARGE SCALE GENOMIC DNA]</scope>
</reference>
<dbReference type="InterPro" id="IPR000315">
    <property type="entry name" value="Znf_B-box"/>
</dbReference>
<feature type="domain" description="RING-type" evidence="5">
    <location>
        <begin position="27"/>
        <end position="73"/>
    </location>
</feature>
<keyword evidence="8" id="KW-1185">Reference proteome</keyword>
<dbReference type="InterPro" id="IPR017907">
    <property type="entry name" value="Znf_RING_CS"/>
</dbReference>
<evidence type="ECO:0000256" key="3">
    <source>
        <dbReference type="ARBA" id="ARBA00022833"/>
    </source>
</evidence>
<organism evidence="7 8">
    <name type="scientific">Xylocopa violacea</name>
    <name type="common">Violet carpenter bee</name>
    <name type="synonym">Apis violacea</name>
    <dbReference type="NCBI Taxonomy" id="135666"/>
    <lineage>
        <taxon>Eukaryota</taxon>
        <taxon>Metazoa</taxon>
        <taxon>Ecdysozoa</taxon>
        <taxon>Arthropoda</taxon>
        <taxon>Hexapoda</taxon>
        <taxon>Insecta</taxon>
        <taxon>Pterygota</taxon>
        <taxon>Neoptera</taxon>
        <taxon>Endopterygota</taxon>
        <taxon>Hymenoptera</taxon>
        <taxon>Apocrita</taxon>
        <taxon>Aculeata</taxon>
        <taxon>Apoidea</taxon>
        <taxon>Anthophila</taxon>
        <taxon>Apidae</taxon>
        <taxon>Xylocopa</taxon>
        <taxon>Xylocopa</taxon>
    </lineage>
</organism>
<evidence type="ECO:0000256" key="2">
    <source>
        <dbReference type="ARBA" id="ARBA00022771"/>
    </source>
</evidence>
<dbReference type="SMART" id="SM00336">
    <property type="entry name" value="BBOX"/>
    <property type="match status" value="2"/>
</dbReference>
<dbReference type="Proteomes" id="UP001642520">
    <property type="component" value="Unassembled WGS sequence"/>
</dbReference>
<dbReference type="InterPro" id="IPR013083">
    <property type="entry name" value="Znf_RING/FYVE/PHD"/>
</dbReference>
<dbReference type="PROSITE" id="PS50089">
    <property type="entry name" value="ZF_RING_2"/>
    <property type="match status" value="1"/>
</dbReference>
<dbReference type="PANTHER" id="PTHR25462">
    <property type="entry name" value="BONUS, ISOFORM C-RELATED"/>
    <property type="match status" value="1"/>
</dbReference>
<dbReference type="PROSITE" id="PS50119">
    <property type="entry name" value="ZF_BBOX"/>
    <property type="match status" value="2"/>
</dbReference>
<name>A0ABP1NGI9_XYLVO</name>
<sequence>MLVRNTKRSNQTYNFSLPPTKLRNVSCVQCKHQFFLQEFVPLRGVIPLLLECGHVICDKCAASFLDKPCPLCNIISQSEGDQIISLPLHIYALGLMIVSHNRPIDTDDLDVSFYKSVNSGTKQLSMKGLCYECENQAAMQCQQCSVLFCHTCYAKIHGRALQNHSKVMLTENDNENSINVRSICSEMCKESLGYYCEDCDIAACSHCMLGLHKKHSYQPLVKKNQELLTEFYQVFDCVYENLQRVQQVQKVSLV</sequence>
<feature type="domain" description="B box-type" evidence="6">
    <location>
        <begin position="125"/>
        <end position="169"/>
    </location>
</feature>
<dbReference type="SUPFAM" id="SSF57850">
    <property type="entry name" value="RING/U-box"/>
    <property type="match status" value="1"/>
</dbReference>
<proteinExistence type="predicted"/>
<dbReference type="PANTHER" id="PTHR25462:SF306">
    <property type="entry name" value="TRIPARTITE MOTIF CONTAINING 9"/>
    <property type="match status" value="1"/>
</dbReference>
<gene>
    <name evidence="7" type="ORF">XYLVIOL_LOCUS4330</name>
</gene>
<feature type="domain" description="B box-type" evidence="6">
    <location>
        <begin position="179"/>
        <end position="220"/>
    </location>
</feature>
<keyword evidence="1" id="KW-0479">Metal-binding</keyword>
<keyword evidence="3" id="KW-0862">Zinc</keyword>
<evidence type="ECO:0000313" key="8">
    <source>
        <dbReference type="Proteomes" id="UP001642520"/>
    </source>
</evidence>
<evidence type="ECO:0000259" key="5">
    <source>
        <dbReference type="PROSITE" id="PS50089"/>
    </source>
</evidence>
<evidence type="ECO:0000313" key="7">
    <source>
        <dbReference type="EMBL" id="CAL7940135.1"/>
    </source>
</evidence>
<dbReference type="EMBL" id="CAXAJV020001290">
    <property type="protein sequence ID" value="CAL7940135.1"/>
    <property type="molecule type" value="Genomic_DNA"/>
</dbReference>
<evidence type="ECO:0000256" key="4">
    <source>
        <dbReference type="PROSITE-ProRule" id="PRU00024"/>
    </source>
</evidence>
<dbReference type="PROSITE" id="PS00518">
    <property type="entry name" value="ZF_RING_1"/>
    <property type="match status" value="1"/>
</dbReference>
<evidence type="ECO:0000259" key="6">
    <source>
        <dbReference type="PROSITE" id="PS50119"/>
    </source>
</evidence>
<keyword evidence="2 4" id="KW-0863">Zinc-finger</keyword>
<protein>
    <submittedName>
        <fullName evidence="7">Uncharacterized protein</fullName>
    </submittedName>
</protein>
<comment type="caution">
    <text evidence="7">The sequence shown here is derived from an EMBL/GenBank/DDBJ whole genome shotgun (WGS) entry which is preliminary data.</text>
</comment>
<dbReference type="InterPro" id="IPR001841">
    <property type="entry name" value="Znf_RING"/>
</dbReference>
<dbReference type="Gene3D" id="3.30.40.10">
    <property type="entry name" value="Zinc/RING finger domain, C3HC4 (zinc finger)"/>
    <property type="match status" value="1"/>
</dbReference>
<dbReference type="Gene3D" id="3.30.160.60">
    <property type="entry name" value="Classic Zinc Finger"/>
    <property type="match status" value="1"/>
</dbReference>
<dbReference type="SMART" id="SM00184">
    <property type="entry name" value="RING"/>
    <property type="match status" value="1"/>
</dbReference>
<dbReference type="SUPFAM" id="SSF57845">
    <property type="entry name" value="B-box zinc-binding domain"/>
    <property type="match status" value="1"/>
</dbReference>